<dbReference type="Pfam" id="PF00170">
    <property type="entry name" value="bZIP_1"/>
    <property type="match status" value="1"/>
</dbReference>
<dbReference type="InterPro" id="IPR004827">
    <property type="entry name" value="bZIP"/>
</dbReference>
<dbReference type="PANTHER" id="PTHR13690">
    <property type="entry name" value="TRANSCRIPTION FACTOR POSF21-RELATED"/>
    <property type="match status" value="1"/>
</dbReference>
<dbReference type="Gene3D" id="1.20.5.170">
    <property type="match status" value="1"/>
</dbReference>
<dbReference type="SUPFAM" id="SSF57959">
    <property type="entry name" value="Leucine zipper domain"/>
    <property type="match status" value="1"/>
</dbReference>
<dbReference type="AlphaFoldDB" id="A0A2I0JG94"/>
<comment type="subcellular location">
    <subcellularLocation>
        <location evidence="1">Nucleus</location>
    </subcellularLocation>
</comment>
<keyword evidence="3" id="KW-1185">Reference proteome</keyword>
<dbReference type="GO" id="GO:0005634">
    <property type="term" value="C:nucleus"/>
    <property type="evidence" value="ECO:0007669"/>
    <property type="project" value="UniProtKB-SubCell"/>
</dbReference>
<evidence type="ECO:0000256" key="1">
    <source>
        <dbReference type="ARBA" id="ARBA00004123"/>
    </source>
</evidence>
<dbReference type="Proteomes" id="UP000233551">
    <property type="component" value="Unassembled WGS sequence"/>
</dbReference>
<dbReference type="GeneID" id="116213671"/>
<dbReference type="EMBL" id="PGOL01001713">
    <property type="protein sequence ID" value="PKI55269.1"/>
    <property type="molecule type" value="Genomic_DNA"/>
</dbReference>
<comment type="caution">
    <text evidence="2">The sequence shown here is derived from an EMBL/GenBank/DDBJ whole genome shotgun (WGS) entry which is preliminary data.</text>
</comment>
<evidence type="ECO:0000313" key="3">
    <source>
        <dbReference type="Proteomes" id="UP000233551"/>
    </source>
</evidence>
<dbReference type="OrthoDB" id="968164at2759"/>
<dbReference type="SMART" id="SM00338">
    <property type="entry name" value="BRLZ"/>
    <property type="match status" value="1"/>
</dbReference>
<gene>
    <name evidence="2" type="ORF">CRG98_024285</name>
</gene>
<name>A0A2I0JG94_PUNGR</name>
<proteinExistence type="predicted"/>
<sequence length="150" mass="17061">MSIIPGTRTIFPPGSKKAAQQDRLLRLYIEDPKRAKRLVLNRLSALRLRMKKKMCKGMLQQKVDTSKPESHILSSQLERAQENTNDLKVESTELKVQMLIERQIQLLNNLNREINNEIEYLRSMTGPALPSSPKNALIVAPMLAIQKTGT</sequence>
<dbReference type="GO" id="GO:0003700">
    <property type="term" value="F:DNA-binding transcription factor activity"/>
    <property type="evidence" value="ECO:0007669"/>
    <property type="project" value="InterPro"/>
</dbReference>
<reference evidence="2 3" key="1">
    <citation type="submission" date="2017-11" db="EMBL/GenBank/DDBJ databases">
        <title>De-novo sequencing of pomegranate (Punica granatum L.) genome.</title>
        <authorList>
            <person name="Akparov Z."/>
            <person name="Amiraslanov A."/>
            <person name="Hajiyeva S."/>
            <person name="Abbasov M."/>
            <person name="Kaur K."/>
            <person name="Hamwieh A."/>
            <person name="Solovyev V."/>
            <person name="Salamov A."/>
            <person name="Braich B."/>
            <person name="Kosarev P."/>
            <person name="Mahmoud A."/>
            <person name="Hajiyev E."/>
            <person name="Babayeva S."/>
            <person name="Izzatullayeva V."/>
            <person name="Mammadov A."/>
            <person name="Mammadov A."/>
            <person name="Sharifova S."/>
            <person name="Ojaghi J."/>
            <person name="Eynullazada K."/>
            <person name="Bayramov B."/>
            <person name="Abdulazimova A."/>
            <person name="Shahmuradov I."/>
        </authorList>
    </citation>
    <scope>NUCLEOTIDE SEQUENCE [LARGE SCALE GENOMIC DNA]</scope>
    <source>
        <strain evidence="3">cv. AG2017</strain>
        <tissue evidence="2">Leaf</tissue>
    </source>
</reference>
<dbReference type="PANTHER" id="PTHR13690:SF124">
    <property type="entry name" value="TRANSCRIPTION FACTOR RF2A"/>
    <property type="match status" value="1"/>
</dbReference>
<dbReference type="STRING" id="22663.A0A2I0JG94"/>
<evidence type="ECO:0000313" key="2">
    <source>
        <dbReference type="EMBL" id="PKI55269.1"/>
    </source>
</evidence>
<accession>A0A2I0JG94</accession>
<organism evidence="2 3">
    <name type="scientific">Punica granatum</name>
    <name type="common">Pomegranate</name>
    <dbReference type="NCBI Taxonomy" id="22663"/>
    <lineage>
        <taxon>Eukaryota</taxon>
        <taxon>Viridiplantae</taxon>
        <taxon>Streptophyta</taxon>
        <taxon>Embryophyta</taxon>
        <taxon>Tracheophyta</taxon>
        <taxon>Spermatophyta</taxon>
        <taxon>Magnoliopsida</taxon>
        <taxon>eudicotyledons</taxon>
        <taxon>Gunneridae</taxon>
        <taxon>Pentapetalae</taxon>
        <taxon>rosids</taxon>
        <taxon>malvids</taxon>
        <taxon>Myrtales</taxon>
        <taxon>Lythraceae</taxon>
        <taxon>Punica</taxon>
    </lineage>
</organism>
<protein>
    <submittedName>
        <fullName evidence="2">Uncharacterized protein</fullName>
    </submittedName>
</protein>
<dbReference type="InterPro" id="IPR046347">
    <property type="entry name" value="bZIP_sf"/>
</dbReference>